<reference evidence="1" key="1">
    <citation type="submission" date="2016-10" db="EMBL/GenBank/DDBJ databases">
        <authorList>
            <person name="de Groot N.N."/>
        </authorList>
    </citation>
    <scope>NUCLEOTIDE SEQUENCE</scope>
</reference>
<dbReference type="EMBL" id="FPHZ01000203">
    <property type="protein sequence ID" value="SFV89113.1"/>
    <property type="molecule type" value="Genomic_DNA"/>
</dbReference>
<evidence type="ECO:0000313" key="2">
    <source>
        <dbReference type="EMBL" id="SFV89113.1"/>
    </source>
</evidence>
<proteinExistence type="predicted"/>
<evidence type="ECO:0000313" key="1">
    <source>
        <dbReference type="EMBL" id="SFV88710.1"/>
    </source>
</evidence>
<sequence>MINLHKKITILLLTGLMLSGCGGSGSSGSSGSTTDYAPKTAAAFEAKFKDKTFTLPSGNKMTIHIGNKSDHVISLVTLAGLRGATYDYAYTSKNTSTSKHIVTDTNGNKITCNYAWAFATELSGTVAENCAGGAYELNTVNTVANGGFTIE</sequence>
<dbReference type="EMBL" id="FPIA01000077">
    <property type="protein sequence ID" value="SFV88710.1"/>
    <property type="molecule type" value="Genomic_DNA"/>
</dbReference>
<organism evidence="1">
    <name type="scientific">hydrothermal vent metagenome</name>
    <dbReference type="NCBI Taxonomy" id="652676"/>
    <lineage>
        <taxon>unclassified sequences</taxon>
        <taxon>metagenomes</taxon>
        <taxon>ecological metagenomes</taxon>
    </lineage>
</organism>
<dbReference type="AlphaFoldDB" id="A0A1W1E410"/>
<accession>A0A1W1E410</accession>
<name>A0A1W1E410_9ZZZZ</name>
<protein>
    <recommendedName>
        <fullName evidence="3">Lipoprotein</fullName>
    </recommendedName>
</protein>
<evidence type="ECO:0008006" key="3">
    <source>
        <dbReference type="Google" id="ProtNLM"/>
    </source>
</evidence>
<dbReference type="PROSITE" id="PS51257">
    <property type="entry name" value="PROKAR_LIPOPROTEIN"/>
    <property type="match status" value="1"/>
</dbReference>
<gene>
    <name evidence="2" type="ORF">MNB_SUP05-SYMBIONT-5-984</name>
    <name evidence="1" type="ORF">MNB_SUP05-SYMBIONT-7-477</name>
</gene>